<dbReference type="EnsemblMetazoa" id="AALFPA23_023798.R35462">
    <property type="protein sequence ID" value="AALFPA23_023798.P35462"/>
    <property type="gene ID" value="AALFPA23_023798"/>
</dbReference>
<dbReference type="RefSeq" id="XP_062698969.1">
    <property type="nucleotide sequence ID" value="XM_062842985.1"/>
</dbReference>
<organism evidence="2 3">
    <name type="scientific">Aedes albopictus</name>
    <name type="common">Asian tiger mosquito</name>
    <name type="synonym">Stegomyia albopicta</name>
    <dbReference type="NCBI Taxonomy" id="7160"/>
    <lineage>
        <taxon>Eukaryota</taxon>
        <taxon>Metazoa</taxon>
        <taxon>Ecdysozoa</taxon>
        <taxon>Arthropoda</taxon>
        <taxon>Hexapoda</taxon>
        <taxon>Insecta</taxon>
        <taxon>Pterygota</taxon>
        <taxon>Neoptera</taxon>
        <taxon>Endopterygota</taxon>
        <taxon>Diptera</taxon>
        <taxon>Nematocera</taxon>
        <taxon>Culicoidea</taxon>
        <taxon>Culicidae</taxon>
        <taxon>Culicinae</taxon>
        <taxon>Aedini</taxon>
        <taxon>Aedes</taxon>
        <taxon>Stegomyia</taxon>
    </lineage>
</organism>
<reference evidence="2" key="2">
    <citation type="submission" date="2025-05" db="UniProtKB">
        <authorList>
            <consortium name="EnsemblMetazoa"/>
        </authorList>
    </citation>
    <scope>IDENTIFICATION</scope>
    <source>
        <strain evidence="2">Foshan</strain>
    </source>
</reference>
<dbReference type="Proteomes" id="UP000069940">
    <property type="component" value="Unassembled WGS sequence"/>
</dbReference>
<dbReference type="GeneID" id="109400136"/>
<reference evidence="3" key="1">
    <citation type="journal article" date="2015" name="Proc. Natl. Acad. Sci. U.S.A.">
        <title>Genome sequence of the Asian Tiger mosquito, Aedes albopictus, reveals insights into its biology, genetics, and evolution.</title>
        <authorList>
            <person name="Chen X.G."/>
            <person name="Jiang X."/>
            <person name="Gu J."/>
            <person name="Xu M."/>
            <person name="Wu Y."/>
            <person name="Deng Y."/>
            <person name="Zhang C."/>
            <person name="Bonizzoni M."/>
            <person name="Dermauw W."/>
            <person name="Vontas J."/>
            <person name="Armbruster P."/>
            <person name="Huang X."/>
            <person name="Yang Y."/>
            <person name="Zhang H."/>
            <person name="He W."/>
            <person name="Peng H."/>
            <person name="Liu Y."/>
            <person name="Wu K."/>
            <person name="Chen J."/>
            <person name="Lirakis M."/>
            <person name="Topalis P."/>
            <person name="Van Leeuwen T."/>
            <person name="Hall A.B."/>
            <person name="Jiang X."/>
            <person name="Thorpe C."/>
            <person name="Mueller R.L."/>
            <person name="Sun C."/>
            <person name="Waterhouse R.M."/>
            <person name="Yan G."/>
            <person name="Tu Z.J."/>
            <person name="Fang X."/>
            <person name="James A.A."/>
        </authorList>
    </citation>
    <scope>NUCLEOTIDE SEQUENCE [LARGE SCALE GENOMIC DNA]</scope>
    <source>
        <strain evidence="3">Foshan</strain>
    </source>
</reference>
<evidence type="ECO:0008006" key="4">
    <source>
        <dbReference type="Google" id="ProtNLM"/>
    </source>
</evidence>
<protein>
    <recommendedName>
        <fullName evidence="4">Secreted protein</fullName>
    </recommendedName>
</protein>
<proteinExistence type="predicted"/>
<sequence length="193" mass="21599">MGENFKSFLLQCKGLSVELCFCLLAGLGKIRKITRITKKQAAGLGQAVAERYAFWVIQSGSERRWRYQDVPEEDIRCDPPSNVRTYLIGSNRFSNPRPNKYAGPGGYGNENSTKNIGSYETVSSHQAQNGSPQQSLPRSSSCTNLTSRCDSIWRTPCIRILASAMISLIKWLQQLRRLSAYVSILTSTMRVPV</sequence>
<feature type="region of interest" description="Disordered" evidence="1">
    <location>
        <begin position="88"/>
        <end position="141"/>
    </location>
</feature>
<accession>A0ABM2A2D6</accession>
<keyword evidence="3" id="KW-1185">Reference proteome</keyword>
<evidence type="ECO:0000313" key="3">
    <source>
        <dbReference type="Proteomes" id="UP000069940"/>
    </source>
</evidence>
<evidence type="ECO:0000256" key="1">
    <source>
        <dbReference type="SAM" id="MobiDB-lite"/>
    </source>
</evidence>
<feature type="compositionally biased region" description="Polar residues" evidence="1">
    <location>
        <begin position="109"/>
        <end position="141"/>
    </location>
</feature>
<name>A0ABM2A2D6_AEDAL</name>
<evidence type="ECO:0000313" key="2">
    <source>
        <dbReference type="EnsemblMetazoa" id="AALFPA23_023798.P35462"/>
    </source>
</evidence>